<comment type="caution">
    <text evidence="1">The sequence shown here is derived from an EMBL/GenBank/DDBJ whole genome shotgun (WGS) entry which is preliminary data.</text>
</comment>
<proteinExistence type="predicted"/>
<protein>
    <submittedName>
        <fullName evidence="1">Uncharacterized protein</fullName>
    </submittedName>
</protein>
<dbReference type="EMBL" id="JACGWM010000001">
    <property type="protein sequence ID" value="KAL0396364.1"/>
    <property type="molecule type" value="Genomic_DNA"/>
</dbReference>
<reference evidence="1" key="1">
    <citation type="submission" date="2020-06" db="EMBL/GenBank/DDBJ databases">
        <authorList>
            <person name="Li T."/>
            <person name="Hu X."/>
            <person name="Zhang T."/>
            <person name="Song X."/>
            <person name="Zhang H."/>
            <person name="Dai N."/>
            <person name="Sheng W."/>
            <person name="Hou X."/>
            <person name="Wei L."/>
        </authorList>
    </citation>
    <scope>NUCLEOTIDE SEQUENCE</scope>
    <source>
        <strain evidence="1">KEN8</strain>
        <tissue evidence="1">Leaf</tissue>
    </source>
</reference>
<name>A0AAW2SW95_9LAMI</name>
<reference evidence="1" key="2">
    <citation type="journal article" date="2024" name="Plant">
        <title>Genomic evolution and insights into agronomic trait innovations of Sesamum species.</title>
        <authorList>
            <person name="Miao H."/>
            <person name="Wang L."/>
            <person name="Qu L."/>
            <person name="Liu H."/>
            <person name="Sun Y."/>
            <person name="Le M."/>
            <person name="Wang Q."/>
            <person name="Wei S."/>
            <person name="Zheng Y."/>
            <person name="Lin W."/>
            <person name="Duan Y."/>
            <person name="Cao H."/>
            <person name="Xiong S."/>
            <person name="Wang X."/>
            <person name="Wei L."/>
            <person name="Li C."/>
            <person name="Ma Q."/>
            <person name="Ju M."/>
            <person name="Zhao R."/>
            <person name="Li G."/>
            <person name="Mu C."/>
            <person name="Tian Q."/>
            <person name="Mei H."/>
            <person name="Zhang T."/>
            <person name="Gao T."/>
            <person name="Zhang H."/>
        </authorList>
    </citation>
    <scope>NUCLEOTIDE SEQUENCE</scope>
    <source>
        <strain evidence="1">KEN8</strain>
    </source>
</reference>
<organism evidence="1">
    <name type="scientific">Sesamum calycinum</name>
    <dbReference type="NCBI Taxonomy" id="2727403"/>
    <lineage>
        <taxon>Eukaryota</taxon>
        <taxon>Viridiplantae</taxon>
        <taxon>Streptophyta</taxon>
        <taxon>Embryophyta</taxon>
        <taxon>Tracheophyta</taxon>
        <taxon>Spermatophyta</taxon>
        <taxon>Magnoliopsida</taxon>
        <taxon>eudicotyledons</taxon>
        <taxon>Gunneridae</taxon>
        <taxon>Pentapetalae</taxon>
        <taxon>asterids</taxon>
        <taxon>lamiids</taxon>
        <taxon>Lamiales</taxon>
        <taxon>Pedaliaceae</taxon>
        <taxon>Sesamum</taxon>
    </lineage>
</organism>
<gene>
    <name evidence="1" type="ORF">Scaly_0084800</name>
</gene>
<accession>A0AAW2SW95</accession>
<dbReference type="AlphaFoldDB" id="A0AAW2SW95"/>
<sequence>MVTQIGIEANPLKIKAILDMKAPTNVDEVQRLTGVKTNMPLGKLDTFGRLVKWSVELRASMEDTSKLEKLLLHVNGSSTIQSSGAGIVITSSCGENLESTVKFDSKPLIANLNTERLQ</sequence>
<evidence type="ECO:0000313" key="1">
    <source>
        <dbReference type="EMBL" id="KAL0396364.1"/>
    </source>
</evidence>